<dbReference type="Proteomes" id="UP001062846">
    <property type="component" value="Chromosome 10"/>
</dbReference>
<accession>A0ACC0M5A1</accession>
<evidence type="ECO:0000313" key="1">
    <source>
        <dbReference type="EMBL" id="KAI8536201.1"/>
    </source>
</evidence>
<keyword evidence="2" id="KW-1185">Reference proteome</keyword>
<protein>
    <submittedName>
        <fullName evidence="1">Uncharacterized protein</fullName>
    </submittedName>
</protein>
<comment type="caution">
    <text evidence="1">The sequence shown here is derived from an EMBL/GenBank/DDBJ whole genome shotgun (WGS) entry which is preliminary data.</text>
</comment>
<sequence length="145" mass="16099">MLLGKRGRGPMKRTTSMTGINVDLADEEPSDSVMNAAVETASPSWRDHKRSSGGEGDNSMVVETAPFLRTCGLCNRRLRPSQDIFMYRGDTAFCSLECREQQIKHDERKEKCSVAANPMKDGNHRHRHRHRSPPATATATATSQA</sequence>
<organism evidence="1 2">
    <name type="scientific">Rhododendron molle</name>
    <name type="common">Chinese azalea</name>
    <name type="synonym">Azalea mollis</name>
    <dbReference type="NCBI Taxonomy" id="49168"/>
    <lineage>
        <taxon>Eukaryota</taxon>
        <taxon>Viridiplantae</taxon>
        <taxon>Streptophyta</taxon>
        <taxon>Embryophyta</taxon>
        <taxon>Tracheophyta</taxon>
        <taxon>Spermatophyta</taxon>
        <taxon>Magnoliopsida</taxon>
        <taxon>eudicotyledons</taxon>
        <taxon>Gunneridae</taxon>
        <taxon>Pentapetalae</taxon>
        <taxon>asterids</taxon>
        <taxon>Ericales</taxon>
        <taxon>Ericaceae</taxon>
        <taxon>Ericoideae</taxon>
        <taxon>Rhodoreae</taxon>
        <taxon>Rhododendron</taxon>
    </lineage>
</organism>
<evidence type="ECO:0000313" key="2">
    <source>
        <dbReference type="Proteomes" id="UP001062846"/>
    </source>
</evidence>
<name>A0ACC0M5A1_RHOML</name>
<reference evidence="1" key="1">
    <citation type="submission" date="2022-02" db="EMBL/GenBank/DDBJ databases">
        <title>Plant Genome Project.</title>
        <authorList>
            <person name="Zhang R.-G."/>
        </authorList>
    </citation>
    <scope>NUCLEOTIDE SEQUENCE</scope>
    <source>
        <strain evidence="1">AT1</strain>
    </source>
</reference>
<dbReference type="EMBL" id="CM046397">
    <property type="protein sequence ID" value="KAI8536201.1"/>
    <property type="molecule type" value="Genomic_DNA"/>
</dbReference>
<proteinExistence type="predicted"/>
<gene>
    <name evidence="1" type="ORF">RHMOL_Rhmol10G0237500</name>
</gene>